<feature type="region of interest" description="Disordered" evidence="1">
    <location>
        <begin position="185"/>
        <end position="206"/>
    </location>
</feature>
<dbReference type="AlphaFoldDB" id="A0AAD8LQ03"/>
<sequence length="441" mass="48994">MGNCLSFDKVKDAVKSARKREPICLCDSALVDEVVPVPYLSHEKFNAINIDWDTLGQLIPYDHDVATDSPTGTNAEGHVDISSLRRQLSNNKPRPYFTKAGEGDVASSLARKASANEETPSISQFKETLHMWSKFKIGSNALKKLHGVTDAWCYLDKEHVPLPQHLFRSREGSFAGSLDGRLSVSSKDASRLSTERSQGRSSARLSRCGSSASGLVKQATADMSNARLIVTSATSANNLTTTSYNHTSDVGKSDWLNYELVFRPYLNENKSGHKYTCLVRPRSEPSPRDKKYNIDEDLVQLLGEILDPFQLQSNNENRMRVIAKIKKLLQAESTGTDYPVPPTASIESQNEQKTVNRKVKSEGKRGTDLRHLSTISDQNAFCVIAGANVKDCTAPLGLDLDNALCYNMEPMDPQKPCQPKFKHRQKRKDRFGDMSDIPLLS</sequence>
<keyword evidence="3" id="KW-1185">Reference proteome</keyword>
<proteinExistence type="predicted"/>
<evidence type="ECO:0000313" key="2">
    <source>
        <dbReference type="EMBL" id="KAK1443573.1"/>
    </source>
</evidence>
<feature type="compositionally biased region" description="Basic and acidic residues" evidence="1">
    <location>
        <begin position="188"/>
        <end position="198"/>
    </location>
</feature>
<organism evidence="2 3">
    <name type="scientific">Babesia gibsoni</name>
    <dbReference type="NCBI Taxonomy" id="33632"/>
    <lineage>
        <taxon>Eukaryota</taxon>
        <taxon>Sar</taxon>
        <taxon>Alveolata</taxon>
        <taxon>Apicomplexa</taxon>
        <taxon>Aconoidasida</taxon>
        <taxon>Piroplasmida</taxon>
        <taxon>Babesiidae</taxon>
        <taxon>Babesia</taxon>
    </lineage>
</organism>
<feature type="region of interest" description="Disordered" evidence="1">
    <location>
        <begin position="411"/>
        <end position="441"/>
    </location>
</feature>
<dbReference type="Proteomes" id="UP001230268">
    <property type="component" value="Unassembled WGS sequence"/>
</dbReference>
<evidence type="ECO:0000256" key="1">
    <source>
        <dbReference type="SAM" id="MobiDB-lite"/>
    </source>
</evidence>
<evidence type="ECO:0000313" key="3">
    <source>
        <dbReference type="Proteomes" id="UP001230268"/>
    </source>
</evidence>
<accession>A0AAD8LQ03</accession>
<feature type="region of interest" description="Disordered" evidence="1">
    <location>
        <begin position="336"/>
        <end position="365"/>
    </location>
</feature>
<feature type="compositionally biased region" description="Basic residues" evidence="1">
    <location>
        <begin position="420"/>
        <end position="429"/>
    </location>
</feature>
<dbReference type="EMBL" id="JAVEPI010000002">
    <property type="protein sequence ID" value="KAK1443573.1"/>
    <property type="molecule type" value="Genomic_DNA"/>
</dbReference>
<reference evidence="2" key="1">
    <citation type="submission" date="2023-08" db="EMBL/GenBank/DDBJ databases">
        <title>Draft sequence of the Babesia gibsoni genome.</title>
        <authorList>
            <person name="Yamagishi J.Y."/>
            <person name="Xuan X.X."/>
        </authorList>
    </citation>
    <scope>NUCLEOTIDE SEQUENCE</scope>
    <source>
        <strain evidence="2">Azabu</strain>
    </source>
</reference>
<protein>
    <submittedName>
        <fullName evidence="2">Uncharacterized protein</fullName>
    </submittedName>
</protein>
<name>A0AAD8LQ03_BABGI</name>
<comment type="caution">
    <text evidence="2">The sequence shown here is derived from an EMBL/GenBank/DDBJ whole genome shotgun (WGS) entry which is preliminary data.</text>
</comment>
<gene>
    <name evidence="2" type="ORF">BgAZ_204490</name>
</gene>